<comment type="caution">
    <text evidence="2">The sequence shown here is derived from an EMBL/GenBank/DDBJ whole genome shotgun (WGS) entry which is preliminary data.</text>
</comment>
<feature type="region of interest" description="Disordered" evidence="1">
    <location>
        <begin position="101"/>
        <end position="130"/>
    </location>
</feature>
<sequence>MGLFLDFATKSVVRLKAGENHKGWVLRDVTPRDVELARGLDTAVLSMPSPDMKAGGAAPLAMPVVATMPAAQGNPAPLQTSLAGQAPAAAGAIGPTPSGATIVVRPPVSQPSPAGTNPFLQAGPFPTRMQ</sequence>
<organism evidence="2 3">
    <name type="scientific">Bradyrhizobium betae</name>
    <dbReference type="NCBI Taxonomy" id="244734"/>
    <lineage>
        <taxon>Bacteria</taxon>
        <taxon>Pseudomonadati</taxon>
        <taxon>Pseudomonadota</taxon>
        <taxon>Alphaproteobacteria</taxon>
        <taxon>Hyphomicrobiales</taxon>
        <taxon>Nitrobacteraceae</taxon>
        <taxon>Bradyrhizobium</taxon>
    </lineage>
</organism>
<gene>
    <name evidence="2" type="ORF">B5V03_32945</name>
</gene>
<evidence type="ECO:0000313" key="3">
    <source>
        <dbReference type="Proteomes" id="UP000290819"/>
    </source>
</evidence>
<proteinExistence type="predicted"/>
<protein>
    <submittedName>
        <fullName evidence="2">Uncharacterized protein</fullName>
    </submittedName>
</protein>
<evidence type="ECO:0000256" key="1">
    <source>
        <dbReference type="SAM" id="MobiDB-lite"/>
    </source>
</evidence>
<accession>A0A4Q1UQQ1</accession>
<dbReference type="Proteomes" id="UP000290819">
    <property type="component" value="Unassembled WGS sequence"/>
</dbReference>
<reference evidence="2 3" key="1">
    <citation type="submission" date="2017-03" db="EMBL/GenBank/DDBJ databases">
        <authorList>
            <person name="Safronova V.I."/>
            <person name="Sazanova A.L."/>
            <person name="Chirak E.R."/>
        </authorList>
    </citation>
    <scope>NUCLEOTIDE SEQUENCE [LARGE SCALE GENOMIC DNA]</scope>
    <source>
        <strain evidence="2 3">Opo-243</strain>
    </source>
</reference>
<name>A0A4Q1UQQ1_9BRAD</name>
<dbReference type="AlphaFoldDB" id="A0A4Q1UQQ1"/>
<evidence type="ECO:0000313" key="2">
    <source>
        <dbReference type="EMBL" id="RXT36470.1"/>
    </source>
</evidence>
<keyword evidence="3" id="KW-1185">Reference proteome</keyword>
<dbReference type="EMBL" id="MZXW01000050">
    <property type="protein sequence ID" value="RXT36470.1"/>
    <property type="molecule type" value="Genomic_DNA"/>
</dbReference>